<dbReference type="InterPro" id="IPR002346">
    <property type="entry name" value="Mopterin_DH_FAD-bd"/>
</dbReference>
<dbReference type="InterPro" id="IPR016208">
    <property type="entry name" value="Ald_Oxase/xanthine_DH-like"/>
</dbReference>
<evidence type="ECO:0000313" key="4">
    <source>
        <dbReference type="EMBL" id="VTJ70556.1"/>
    </source>
</evidence>
<dbReference type="InterPro" id="IPR016167">
    <property type="entry name" value="FAD-bd_PCMH_sub1"/>
</dbReference>
<dbReference type="Pfam" id="PF00941">
    <property type="entry name" value="FAD_binding_5"/>
    <property type="match status" value="1"/>
</dbReference>
<evidence type="ECO:0000313" key="5">
    <source>
        <dbReference type="Proteomes" id="UP000335636"/>
    </source>
</evidence>
<accession>A0A5E4BMS2</accession>
<keyword evidence="5" id="KW-1185">Reference proteome</keyword>
<dbReference type="PANTHER" id="PTHR45444:SF3">
    <property type="entry name" value="XANTHINE DEHYDROGENASE"/>
    <property type="match status" value="1"/>
</dbReference>
<proteinExistence type="predicted"/>
<name>A0A5E4BMS2_MARMO</name>
<dbReference type="Gene3D" id="3.30.465.10">
    <property type="match status" value="1"/>
</dbReference>
<protein>
    <recommendedName>
        <fullName evidence="2">FAD-binding PCMH-type domain-containing protein</fullName>
    </recommendedName>
</protein>
<dbReference type="Gene3D" id="3.30.43.10">
    <property type="entry name" value="Uridine Diphospho-n-acetylenolpyruvylglucosamine Reductase, domain 2"/>
    <property type="match status" value="1"/>
</dbReference>
<dbReference type="InterPro" id="IPR016166">
    <property type="entry name" value="FAD-bd_PCMH"/>
</dbReference>
<evidence type="ECO:0000256" key="1">
    <source>
        <dbReference type="ARBA" id="ARBA00001974"/>
    </source>
</evidence>
<evidence type="ECO:0000259" key="2">
    <source>
        <dbReference type="PROSITE" id="PS51387"/>
    </source>
</evidence>
<reference evidence="4 5" key="1">
    <citation type="submission" date="2019-04" db="EMBL/GenBank/DDBJ databases">
        <authorList>
            <person name="Alioto T."/>
            <person name="Alioto T."/>
        </authorList>
    </citation>
    <scope>NUCLEOTIDE SEQUENCE [LARGE SCALE GENOMIC DNA]</scope>
</reference>
<organism evidence="4 5">
    <name type="scientific">Marmota monax</name>
    <name type="common">Woodchuck</name>
    <dbReference type="NCBI Taxonomy" id="9995"/>
    <lineage>
        <taxon>Eukaryota</taxon>
        <taxon>Metazoa</taxon>
        <taxon>Chordata</taxon>
        <taxon>Craniata</taxon>
        <taxon>Vertebrata</taxon>
        <taxon>Euteleostomi</taxon>
        <taxon>Mammalia</taxon>
        <taxon>Eutheria</taxon>
        <taxon>Euarchontoglires</taxon>
        <taxon>Glires</taxon>
        <taxon>Rodentia</taxon>
        <taxon>Sciuromorpha</taxon>
        <taxon>Sciuridae</taxon>
        <taxon>Xerinae</taxon>
        <taxon>Marmotini</taxon>
        <taxon>Marmota</taxon>
    </lineage>
</organism>
<dbReference type="SUPFAM" id="SSF56176">
    <property type="entry name" value="FAD-binding/transporter-associated domain-like"/>
    <property type="match status" value="1"/>
</dbReference>
<dbReference type="Proteomes" id="UP000335636">
    <property type="component" value="Unassembled WGS sequence"/>
</dbReference>
<comment type="cofactor">
    <cofactor evidence="1">
        <name>FAD</name>
        <dbReference type="ChEBI" id="CHEBI:57692"/>
    </cofactor>
</comment>
<dbReference type="EMBL" id="CABDUW010000511">
    <property type="protein sequence ID" value="VTJ70556.1"/>
    <property type="molecule type" value="Genomic_DNA"/>
</dbReference>
<dbReference type="Proteomes" id="UP000662637">
    <property type="component" value="Unassembled WGS sequence"/>
</dbReference>
<dbReference type="PANTHER" id="PTHR45444">
    <property type="entry name" value="XANTHINE DEHYDROGENASE"/>
    <property type="match status" value="1"/>
</dbReference>
<sequence length="141" mass="15726">MAEDPNKRRLTFQGERTTWITPVTLDDLLELKANFPKAPLVMGNTTVGPAIKFKDEFHPVFISPLGLPELHFVTTTDDGVTIGAGYSLAQLNDALQIIVSEQPKEKTKTFRALLKQLRTLAGAQIRNMAEDMWQASLIFLT</sequence>
<dbReference type="GO" id="GO:0005506">
    <property type="term" value="F:iron ion binding"/>
    <property type="evidence" value="ECO:0007669"/>
    <property type="project" value="InterPro"/>
</dbReference>
<dbReference type="PROSITE" id="PS51387">
    <property type="entry name" value="FAD_PCMH"/>
    <property type="match status" value="1"/>
</dbReference>
<dbReference type="AlphaFoldDB" id="A0A5E4BMS2"/>
<dbReference type="InterPro" id="IPR016169">
    <property type="entry name" value="FAD-bd_PCMH_sub2"/>
</dbReference>
<evidence type="ECO:0000313" key="3">
    <source>
        <dbReference type="EMBL" id="KAF7474752.1"/>
    </source>
</evidence>
<dbReference type="FunFam" id="3.30.43.10:FF:000001">
    <property type="entry name" value="Xanthine dehydrogenase/oxidase"/>
    <property type="match status" value="1"/>
</dbReference>
<feature type="domain" description="FAD-binding PCMH-type" evidence="2">
    <location>
        <begin position="12"/>
        <end position="141"/>
    </location>
</feature>
<dbReference type="InterPro" id="IPR036318">
    <property type="entry name" value="FAD-bd_PCMH-like_sf"/>
</dbReference>
<dbReference type="GO" id="GO:0016491">
    <property type="term" value="F:oxidoreductase activity"/>
    <property type="evidence" value="ECO:0007669"/>
    <property type="project" value="InterPro"/>
</dbReference>
<gene>
    <name evidence="3" type="ORF">GHT09_014495</name>
    <name evidence="4" type="ORF">MONAX_5E042328</name>
</gene>
<dbReference type="EMBL" id="WJEC01003693">
    <property type="protein sequence ID" value="KAF7474752.1"/>
    <property type="molecule type" value="Genomic_DNA"/>
</dbReference>
<dbReference type="GO" id="GO:0071949">
    <property type="term" value="F:FAD binding"/>
    <property type="evidence" value="ECO:0007669"/>
    <property type="project" value="InterPro"/>
</dbReference>
<reference evidence="3" key="2">
    <citation type="submission" date="2020-08" db="EMBL/GenBank/DDBJ databases">
        <authorList>
            <person name="Shumante A."/>
            <person name="Zimin A.V."/>
            <person name="Puiu D."/>
            <person name="Salzberg S.L."/>
        </authorList>
    </citation>
    <scope>NUCLEOTIDE SEQUENCE</scope>
    <source>
        <strain evidence="3">WC2-LM</strain>
        <tissue evidence="3">Liver</tissue>
    </source>
</reference>